<sequence>MDEEINWEDFVKKEELRFDRSQYGKLGGRPKKEASDKKSKSIYIRVSEEEFALLQKKVVSSGQNQSQYCRNVLLKSGVVPAIQSAGTNKELQQFRTHFSRISNYMKFKDPLLNLEVMKVIEKMNRYLDDRNRENH</sequence>
<proteinExistence type="predicted"/>
<dbReference type="InterPro" id="IPR053842">
    <property type="entry name" value="NikA-like"/>
</dbReference>
<evidence type="ECO:0008006" key="3">
    <source>
        <dbReference type="Google" id="ProtNLM"/>
    </source>
</evidence>
<dbReference type="AlphaFoldDB" id="A0A3R8TJC8"/>
<protein>
    <recommendedName>
        <fullName evidence="3">Mobilization protein</fullName>
    </recommendedName>
</protein>
<dbReference type="EMBL" id="RHPO01000051">
    <property type="protein sequence ID" value="RRT87862.1"/>
    <property type="molecule type" value="Genomic_DNA"/>
</dbReference>
<name>A0A3R8TJC8_9FLAO</name>
<gene>
    <name evidence="1" type="ORF">EGI89_14495</name>
</gene>
<dbReference type="Proteomes" id="UP000267844">
    <property type="component" value="Unassembled WGS sequence"/>
</dbReference>
<accession>A0A3R8TJC8</accession>
<comment type="caution">
    <text evidence="1">The sequence shown here is derived from an EMBL/GenBank/DDBJ whole genome shotgun (WGS) entry which is preliminary data.</text>
</comment>
<dbReference type="RefSeq" id="WP_125350717.1">
    <property type="nucleotide sequence ID" value="NZ_JACAGH010000017.1"/>
</dbReference>
<evidence type="ECO:0000313" key="2">
    <source>
        <dbReference type="Proteomes" id="UP000267844"/>
    </source>
</evidence>
<dbReference type="Pfam" id="PF21983">
    <property type="entry name" value="NikA-like"/>
    <property type="match status" value="1"/>
</dbReference>
<reference evidence="1 2" key="1">
    <citation type="submission" date="2018-10" db="EMBL/GenBank/DDBJ databases">
        <title>Transmission dynamics of multidrug resistant bacteria on intensive care unit surfaces.</title>
        <authorList>
            <person name="D'Souza A.W."/>
            <person name="Potter R.F."/>
            <person name="Wallace M."/>
            <person name="Shupe A."/>
            <person name="Patel S."/>
            <person name="Sun S."/>
            <person name="Gul D."/>
            <person name="Kwon J.H."/>
            <person name="Andleeb S."/>
            <person name="Burnham C.-A.D."/>
            <person name="Dantas G."/>
        </authorList>
    </citation>
    <scope>NUCLEOTIDE SEQUENCE [LARGE SCALE GENOMIC DNA]</scope>
    <source>
        <strain evidence="1 2">WF_348</strain>
    </source>
</reference>
<evidence type="ECO:0000313" key="1">
    <source>
        <dbReference type="EMBL" id="RRT87862.1"/>
    </source>
</evidence>
<organism evidence="1 2">
    <name type="scientific">Empedobacter falsenii</name>
    <dbReference type="NCBI Taxonomy" id="343874"/>
    <lineage>
        <taxon>Bacteria</taxon>
        <taxon>Pseudomonadati</taxon>
        <taxon>Bacteroidota</taxon>
        <taxon>Flavobacteriia</taxon>
        <taxon>Flavobacteriales</taxon>
        <taxon>Weeksellaceae</taxon>
        <taxon>Empedobacter</taxon>
    </lineage>
</organism>